<organism evidence="2 3">
    <name type="scientific">Pararge aegeria aegeria</name>
    <dbReference type="NCBI Taxonomy" id="348720"/>
    <lineage>
        <taxon>Eukaryota</taxon>
        <taxon>Metazoa</taxon>
        <taxon>Ecdysozoa</taxon>
        <taxon>Arthropoda</taxon>
        <taxon>Hexapoda</taxon>
        <taxon>Insecta</taxon>
        <taxon>Pterygota</taxon>
        <taxon>Neoptera</taxon>
        <taxon>Endopterygota</taxon>
        <taxon>Lepidoptera</taxon>
        <taxon>Glossata</taxon>
        <taxon>Ditrysia</taxon>
        <taxon>Papilionoidea</taxon>
        <taxon>Nymphalidae</taxon>
        <taxon>Satyrinae</taxon>
        <taxon>Satyrini</taxon>
        <taxon>Parargina</taxon>
        <taxon>Pararge</taxon>
    </lineage>
</organism>
<gene>
    <name evidence="2" type="primary">jg15713</name>
    <name evidence="2" type="ORF">PAEG_LOCUS24968</name>
</gene>
<dbReference type="PANTHER" id="PTHR33327:SF3">
    <property type="entry name" value="RNA-DIRECTED DNA POLYMERASE"/>
    <property type="match status" value="1"/>
</dbReference>
<dbReference type="EMBL" id="CAKXAJ010026285">
    <property type="protein sequence ID" value="CAH2265629.1"/>
    <property type="molecule type" value="Genomic_DNA"/>
</dbReference>
<keyword evidence="3" id="KW-1185">Reference proteome</keyword>
<dbReference type="InterPro" id="IPR055469">
    <property type="entry name" value="DUF7041"/>
</dbReference>
<dbReference type="OrthoDB" id="10257314at2759"/>
<dbReference type="Pfam" id="PF23055">
    <property type="entry name" value="DUF7041"/>
    <property type="match status" value="1"/>
</dbReference>
<dbReference type="Proteomes" id="UP000838756">
    <property type="component" value="Unassembled WGS sequence"/>
</dbReference>
<name>A0A8S4SM83_9NEOP</name>
<feature type="domain" description="DUF7041" evidence="1">
    <location>
        <begin position="24"/>
        <end position="89"/>
    </location>
</feature>
<sequence>MESDAVETKQVADLAAISVQSRLLPFWRQVPRAWFVQFEAVVDPLKTSDDQKFRYVLQKLEPSDLQHVTDLLYDTPATDKYATIKRRPIKGGV</sequence>
<accession>A0A8S4SM83</accession>
<dbReference type="PANTHER" id="PTHR33327">
    <property type="entry name" value="ENDONUCLEASE"/>
    <property type="match status" value="1"/>
</dbReference>
<evidence type="ECO:0000313" key="3">
    <source>
        <dbReference type="Proteomes" id="UP000838756"/>
    </source>
</evidence>
<dbReference type="AlphaFoldDB" id="A0A8S4SM83"/>
<reference evidence="2" key="1">
    <citation type="submission" date="2022-03" db="EMBL/GenBank/DDBJ databases">
        <authorList>
            <person name="Lindestad O."/>
        </authorList>
    </citation>
    <scope>NUCLEOTIDE SEQUENCE</scope>
</reference>
<comment type="caution">
    <text evidence="2">The sequence shown here is derived from an EMBL/GenBank/DDBJ whole genome shotgun (WGS) entry which is preliminary data.</text>
</comment>
<evidence type="ECO:0000313" key="2">
    <source>
        <dbReference type="EMBL" id="CAH2265629.1"/>
    </source>
</evidence>
<protein>
    <submittedName>
        <fullName evidence="2">Jg15713 protein</fullName>
    </submittedName>
</protein>
<evidence type="ECO:0000259" key="1">
    <source>
        <dbReference type="Pfam" id="PF23055"/>
    </source>
</evidence>
<proteinExistence type="predicted"/>